<dbReference type="SUPFAM" id="SSF47031">
    <property type="entry name" value="Second domain of FERM"/>
    <property type="match status" value="1"/>
</dbReference>
<dbReference type="Pfam" id="PF21989">
    <property type="entry name" value="RA_2"/>
    <property type="match status" value="1"/>
</dbReference>
<feature type="compositionally biased region" description="Polar residues" evidence="1">
    <location>
        <begin position="863"/>
        <end position="878"/>
    </location>
</feature>
<feature type="region of interest" description="Disordered" evidence="1">
    <location>
        <begin position="720"/>
        <end position="1015"/>
    </location>
</feature>
<feature type="compositionally biased region" description="Polar residues" evidence="1">
    <location>
        <begin position="50"/>
        <end position="59"/>
    </location>
</feature>
<dbReference type="CDD" id="cd14473">
    <property type="entry name" value="FERM_B-lobe"/>
    <property type="match status" value="1"/>
</dbReference>
<dbReference type="STRING" id="99883.ENSTNIP00000007253"/>
<dbReference type="SMART" id="SM00295">
    <property type="entry name" value="B41"/>
    <property type="match status" value="1"/>
</dbReference>
<dbReference type="InterPro" id="IPR019748">
    <property type="entry name" value="FERM_central"/>
</dbReference>
<dbReference type="InterPro" id="IPR000299">
    <property type="entry name" value="FERM_domain"/>
</dbReference>
<dbReference type="SUPFAM" id="SSF50729">
    <property type="entry name" value="PH domain-like"/>
    <property type="match status" value="1"/>
</dbReference>
<feature type="compositionally biased region" description="Low complexity" evidence="1">
    <location>
        <begin position="559"/>
        <end position="569"/>
    </location>
</feature>
<dbReference type="CDD" id="cd13183">
    <property type="entry name" value="FERM_C_FRMPD1_FRMPD3_FRMPD4"/>
    <property type="match status" value="1"/>
</dbReference>
<reference evidence="4" key="2">
    <citation type="submission" date="2025-08" db="UniProtKB">
        <authorList>
            <consortium name="Ensembl"/>
        </authorList>
    </citation>
    <scope>IDENTIFICATION</scope>
</reference>
<dbReference type="PROSITE" id="PS50106">
    <property type="entry name" value="PDZ"/>
    <property type="match status" value="1"/>
</dbReference>
<dbReference type="PANTHER" id="PTHR46221:SF2">
    <property type="entry name" value="FERM AND PDZ DOMAIN-CONTAINING PROTEIN 1"/>
    <property type="match status" value="1"/>
</dbReference>
<dbReference type="Pfam" id="PF00595">
    <property type="entry name" value="PDZ"/>
    <property type="match status" value="1"/>
</dbReference>
<dbReference type="Pfam" id="PF00373">
    <property type="entry name" value="FERM_M"/>
    <property type="match status" value="1"/>
</dbReference>
<feature type="region of interest" description="Disordered" evidence="1">
    <location>
        <begin position="1056"/>
        <end position="1096"/>
    </location>
</feature>
<evidence type="ECO:0000256" key="1">
    <source>
        <dbReference type="SAM" id="MobiDB-lite"/>
    </source>
</evidence>
<evidence type="ECO:0000313" key="5">
    <source>
        <dbReference type="Proteomes" id="UP000007303"/>
    </source>
</evidence>
<dbReference type="Gene3D" id="3.10.20.90">
    <property type="entry name" value="Phosphatidylinositol 3-kinase Catalytic Subunit, Chain A, domain 1"/>
    <property type="match status" value="1"/>
</dbReference>
<feature type="region of interest" description="Disordered" evidence="1">
    <location>
        <begin position="1121"/>
        <end position="1143"/>
    </location>
</feature>
<feature type="compositionally biased region" description="Basic and acidic residues" evidence="1">
    <location>
        <begin position="29"/>
        <end position="48"/>
    </location>
</feature>
<dbReference type="InterPro" id="IPR035963">
    <property type="entry name" value="FERM_2"/>
</dbReference>
<dbReference type="Gene3D" id="2.30.42.10">
    <property type="match status" value="1"/>
</dbReference>
<dbReference type="Proteomes" id="UP000007303">
    <property type="component" value="Unassembled WGS sequence"/>
</dbReference>
<dbReference type="GeneTree" id="ENSGT00950000183035"/>
<dbReference type="OMA" id="WFSGCER"/>
<feature type="compositionally biased region" description="Basic and acidic residues" evidence="1">
    <location>
        <begin position="941"/>
        <end position="955"/>
    </location>
</feature>
<feature type="domain" description="PDZ" evidence="3">
    <location>
        <begin position="64"/>
        <end position="142"/>
    </location>
</feature>
<reference evidence="5" key="1">
    <citation type="journal article" date="2004" name="Nature">
        <title>Genome duplication in the teleost fish Tetraodon nigroviridis reveals the early vertebrate proto-karyotype.</title>
        <authorList>
            <person name="Jaillon O."/>
            <person name="Aury J.-M."/>
            <person name="Brunet F."/>
            <person name="Petit J.-L."/>
            <person name="Stange-Thomann N."/>
            <person name="Mauceli E."/>
            <person name="Bouneau L."/>
            <person name="Fischer C."/>
            <person name="Ozouf-Costaz C."/>
            <person name="Bernot A."/>
            <person name="Nicaud S."/>
            <person name="Jaffe D."/>
            <person name="Fisher S."/>
            <person name="Lutfalla G."/>
            <person name="Dossat C."/>
            <person name="Segurens B."/>
            <person name="Dasilva C."/>
            <person name="Salanoubat M."/>
            <person name="Levy M."/>
            <person name="Boudet N."/>
            <person name="Castellano S."/>
            <person name="Anthouard V."/>
            <person name="Jubin C."/>
            <person name="Castelli V."/>
            <person name="Katinka M."/>
            <person name="Vacherie B."/>
            <person name="Biemont C."/>
            <person name="Skalli Z."/>
            <person name="Cattolico L."/>
            <person name="Poulain J."/>
            <person name="De Berardinis V."/>
            <person name="Cruaud C."/>
            <person name="Duprat S."/>
            <person name="Brottier P."/>
            <person name="Coutanceau J.-P."/>
            <person name="Gouzy J."/>
            <person name="Parra G."/>
            <person name="Lardier G."/>
            <person name="Chapple C."/>
            <person name="McKernan K.J."/>
            <person name="McEwan P."/>
            <person name="Bosak S."/>
            <person name="Kellis M."/>
            <person name="Volff J.-N."/>
            <person name="Guigo R."/>
            <person name="Zody M.C."/>
            <person name="Mesirov J."/>
            <person name="Lindblad-Toh K."/>
            <person name="Birren B."/>
            <person name="Nusbaum C."/>
            <person name="Kahn D."/>
            <person name="Robinson-Rechavi M."/>
            <person name="Laudet V."/>
            <person name="Schachter V."/>
            <person name="Quetier F."/>
            <person name="Saurin W."/>
            <person name="Scarpelli C."/>
            <person name="Wincker P."/>
            <person name="Lander E.S."/>
            <person name="Weissenbach J."/>
            <person name="Roest Crollius H."/>
        </authorList>
    </citation>
    <scope>NUCLEOTIDE SEQUENCE [LARGE SCALE GENOMIC DNA]</scope>
</reference>
<dbReference type="PROSITE" id="PS50057">
    <property type="entry name" value="FERM_3"/>
    <property type="match status" value="1"/>
</dbReference>
<protein>
    <recommendedName>
        <fullName evidence="6">FERM and PDZ domain-containing protein 1</fullName>
    </recommendedName>
</protein>
<dbReference type="FunFam" id="2.30.29.30:FF:000066">
    <property type="entry name" value="FERM and PDZ domain-containing protein 4"/>
    <property type="match status" value="1"/>
</dbReference>
<dbReference type="InterPro" id="IPR029071">
    <property type="entry name" value="Ubiquitin-like_domsf"/>
</dbReference>
<sequence length="1554" mass="168112">MEVQERSRSPSRKTSRVEQVVGRWLRRSRDLGSRSHSLSRDRRADGKTAESGQSDPRNYSFRFNIQIQRDAELHSHGLTLSGQSPILVQDVTPGGPADGRLVPGDQLVKISNVAVDDLTPEQAAEIIRECPDALTLTVLRTMLGPKSSFITPEKRAKLRSNPVKVHFAEEVEVNGHSQGNSLLFLPNVLKVYLENGQTKAFKFEPSTTVKDIVMTLKEKLSLSRIEHFALVLERQPSVTKLLLLHEEERIEQVVQRKEAHDYRCLFRVCFMPKNLQALLDEDPASFTYLYLQGVNDVLQERFAVEMRCNTALRLAALHMQERLASCGQSPKTNLKTLTKTWSIDNFVSSTLLRNMREKELKKAITYHMKKSQSQHDPKQRGLSVEQARIHYLEELGDLKSFGGKSFSATMMLQDRESMVTLLVGARYGVSQVVNHKLSILSTLTEFSSITRIELLPESDKVSLVKVYLQDIKPITLLLESVAAKDMSCLIAGYCRLFIDPNLNVFPWMDEDRKHRVSAEEGAAVNQSHVCPPNQHQGEFVGVSAAFACVSAGYVSRCGSDSDSSDADAGPPGPQVSHEEKPRPRLRSSSDPPPSEASDSCRSDSHGFTSPSSDSLDALEEDDFIACSSSADTSLCFAQLSQVVDLLPSPPEASEEDEAPDLGGRKVSEETDEPVQTAGESGSAGGHTAPPSTSSLSSNADCVFNFDRGDARCYYNLCSNITPDSARSPPHPQPEPAEEWDRAAADLEGVPILQPPPGFGDSSSDDEFFDARDRFTSPEEPTSGAKPRGAEGKPDLSSLGAGKHRDADHSRGVKEEGGARDAVPQLGRRSRKRRSFLDSDYTSRVSFPQPDPELQMLSLDPEPSEQTQNPSPTVSSLTHSEGEPAQLESKPIPARRPAPPSAPGGDGQTRKQEMEMEPDSMESKSVTIAMEAAAPSITVVRCRVDPDGKECSDRRSFAGAPADPDDPGQSSLSGARVGPPEKSRDQEGKITAEGEKDDWGAATRRSRGPPFNRGYDRAITSITAKLGAATEVTCPTFYSGPRLKGERTPEGVACEKVEQLRSVDSLQTPTGPPRSGMPVDGVEPPPPTRFPFQTCSPGFMGRLSASTLRGKIQQLPRYLSRSQESLNQPGGAPGPAGRQHASEKVGVTITGVDDVTRSADLEMESVDSDDSDTTVTGSEVDGEYLADSAAAPPPLPVQAEPRAPSLPPQAGPSGSTPGPITQPPASLLNSFHRDNSAAKTDTPGPARTFPSSPLVVTTQNLNGPGPPFHSQAAPAWTPAPAEPAPLFKPGPGCTSALASACESWAEGPQAPLDACGCPPVYSSCFGSGDGFDEELTVFEFSCRSQSSSATQSCGGASELSPLLSPLSDASTPPLSHRDAISRLAQQRYPEPPAGFQVLRLDVDKLLSLLEHGSAERCVSARHPRETCPAHFTENKRVLQVEARRLMSGCQKVVGDQRSPGDMLGALAESFRTLVDLAAVCLCFSECDRCERRHAEAVAGLADVARSFRDLCLAAERVSSRRSCQDLSRKLLAKQCTALTASVFCLTQLFRTLTAL</sequence>
<feature type="region of interest" description="Disordered" evidence="1">
    <location>
        <begin position="559"/>
        <end position="614"/>
    </location>
</feature>
<organism evidence="4 5">
    <name type="scientific">Tetraodon nigroviridis</name>
    <name type="common">Spotted green pufferfish</name>
    <name type="synonym">Chelonodon nigroviridis</name>
    <dbReference type="NCBI Taxonomy" id="99883"/>
    <lineage>
        <taxon>Eukaryota</taxon>
        <taxon>Metazoa</taxon>
        <taxon>Chordata</taxon>
        <taxon>Craniata</taxon>
        <taxon>Vertebrata</taxon>
        <taxon>Euteleostomi</taxon>
        <taxon>Actinopterygii</taxon>
        <taxon>Neopterygii</taxon>
        <taxon>Teleostei</taxon>
        <taxon>Neoteleostei</taxon>
        <taxon>Acanthomorphata</taxon>
        <taxon>Eupercaria</taxon>
        <taxon>Tetraodontiformes</taxon>
        <taxon>Tetradontoidea</taxon>
        <taxon>Tetraodontidae</taxon>
        <taxon>Tetraodon</taxon>
    </lineage>
</organism>
<dbReference type="Gene3D" id="2.30.29.30">
    <property type="entry name" value="Pleckstrin-homology domain (PH domain)/Phosphotyrosine-binding domain (PTB)"/>
    <property type="match status" value="1"/>
</dbReference>
<dbReference type="SUPFAM" id="SSF54236">
    <property type="entry name" value="Ubiquitin-like"/>
    <property type="match status" value="1"/>
</dbReference>
<reference evidence="4" key="3">
    <citation type="submission" date="2025-09" db="UniProtKB">
        <authorList>
            <consortium name="Ensembl"/>
        </authorList>
    </citation>
    <scope>IDENTIFICATION</scope>
</reference>
<keyword evidence="5" id="KW-1185">Reference proteome</keyword>
<dbReference type="InterPro" id="IPR041779">
    <property type="entry name" value="FRMPD1/3/4_FERM_C"/>
</dbReference>
<proteinExistence type="predicted"/>
<dbReference type="FunCoup" id="H3CG76">
    <property type="interactions" value="987"/>
</dbReference>
<feature type="region of interest" description="Disordered" evidence="1">
    <location>
        <begin position="29"/>
        <end position="59"/>
    </location>
</feature>
<dbReference type="SMART" id="SM00228">
    <property type="entry name" value="PDZ"/>
    <property type="match status" value="1"/>
</dbReference>
<dbReference type="InterPro" id="IPR014352">
    <property type="entry name" value="FERM/acyl-CoA-bd_prot_sf"/>
</dbReference>
<dbReference type="PANTHER" id="PTHR46221">
    <property type="entry name" value="FERM AND PDZ DOMAIN-CONTAINING PROTEIN FAMILY MEMBER"/>
    <property type="match status" value="1"/>
</dbReference>
<dbReference type="HOGENOM" id="CLU_003698_0_0_1"/>
<dbReference type="InParanoid" id="H3CG76"/>
<dbReference type="SUPFAM" id="SSF50156">
    <property type="entry name" value="PDZ domain-like"/>
    <property type="match status" value="1"/>
</dbReference>
<evidence type="ECO:0000259" key="2">
    <source>
        <dbReference type="PROSITE" id="PS50057"/>
    </source>
</evidence>
<name>H3CG76_TETNG</name>
<feature type="compositionally biased region" description="Polar residues" evidence="1">
    <location>
        <begin position="1211"/>
        <end position="1228"/>
    </location>
</feature>
<dbReference type="InterPro" id="IPR011993">
    <property type="entry name" value="PH-like_dom_sf"/>
</dbReference>
<evidence type="ECO:0000313" key="4">
    <source>
        <dbReference type="Ensembl" id="ENSTNIP00000007253.1"/>
    </source>
</evidence>
<dbReference type="InterPro" id="IPR001478">
    <property type="entry name" value="PDZ"/>
</dbReference>
<dbReference type="Ensembl" id="ENSTNIT00000007411.1">
    <property type="protein sequence ID" value="ENSTNIP00000007253.1"/>
    <property type="gene ID" value="ENSTNIG00000004604.1"/>
</dbReference>
<feature type="compositionally biased region" description="Basic and acidic residues" evidence="1">
    <location>
        <begin position="978"/>
        <end position="998"/>
    </location>
</feature>
<evidence type="ECO:0008006" key="6">
    <source>
        <dbReference type="Google" id="ProtNLM"/>
    </source>
</evidence>
<feature type="compositionally biased region" description="Basic and acidic residues" evidence="1">
    <location>
        <begin position="802"/>
        <end position="818"/>
    </location>
</feature>
<feature type="region of interest" description="Disordered" evidence="1">
    <location>
        <begin position="647"/>
        <end position="700"/>
    </location>
</feature>
<evidence type="ECO:0000259" key="3">
    <source>
        <dbReference type="PROSITE" id="PS50106"/>
    </source>
</evidence>
<accession>H3CG76</accession>
<feature type="region of interest" description="Disordered" evidence="1">
    <location>
        <begin position="1"/>
        <end position="20"/>
    </location>
</feature>
<dbReference type="Gene3D" id="1.20.80.10">
    <property type="match status" value="1"/>
</dbReference>
<dbReference type="InterPro" id="IPR036034">
    <property type="entry name" value="PDZ_sf"/>
</dbReference>
<dbReference type="InterPro" id="IPR019749">
    <property type="entry name" value="Band_41_domain"/>
</dbReference>
<feature type="region of interest" description="Disordered" evidence="1">
    <location>
        <begin position="1185"/>
        <end position="1229"/>
    </location>
</feature>
<feature type="domain" description="FERM" evidence="2">
    <location>
        <begin position="187"/>
        <end position="501"/>
    </location>
</feature>
<feature type="compositionally biased region" description="Polar residues" evidence="1">
    <location>
        <begin position="689"/>
        <end position="699"/>
    </location>
</feature>
<dbReference type="CDD" id="cd06769">
    <property type="entry name" value="PDZ_FRMPD1_3_4-like"/>
    <property type="match status" value="1"/>
</dbReference>